<evidence type="ECO:0000313" key="1">
    <source>
        <dbReference type="EMBL" id="TCL06150.1"/>
    </source>
</evidence>
<protein>
    <submittedName>
        <fullName evidence="1">Uncharacterized protein</fullName>
    </submittedName>
</protein>
<organism evidence="1 2">
    <name type="scientific">Sodalis ligni</name>
    <dbReference type="NCBI Taxonomy" id="2697027"/>
    <lineage>
        <taxon>Bacteria</taxon>
        <taxon>Pseudomonadati</taxon>
        <taxon>Pseudomonadota</taxon>
        <taxon>Gammaproteobacteria</taxon>
        <taxon>Enterobacterales</taxon>
        <taxon>Bruguierivoracaceae</taxon>
        <taxon>Sodalis</taxon>
    </lineage>
</organism>
<keyword evidence="2" id="KW-1185">Reference proteome</keyword>
<proteinExistence type="predicted"/>
<evidence type="ECO:0000313" key="2">
    <source>
        <dbReference type="Proteomes" id="UP000294555"/>
    </source>
</evidence>
<dbReference type="OrthoDB" id="6895572at2"/>
<accession>A0A4R1NP65</accession>
<dbReference type="Proteomes" id="UP000294555">
    <property type="component" value="Unassembled WGS sequence"/>
</dbReference>
<comment type="caution">
    <text evidence="1">The sequence shown here is derived from an EMBL/GenBank/DDBJ whole genome shotgun (WGS) entry which is preliminary data.</text>
</comment>
<dbReference type="RefSeq" id="WP_132925330.1">
    <property type="nucleotide sequence ID" value="NZ_SJOI01000001.1"/>
</dbReference>
<gene>
    <name evidence="1" type="ORF">EZJ58_4382</name>
</gene>
<dbReference type="InterPro" id="IPR047754">
    <property type="entry name" value="T3SS_SctI-like"/>
</dbReference>
<dbReference type="AlphaFoldDB" id="A0A4R1NP65"/>
<reference evidence="1 2" key="1">
    <citation type="submission" date="2019-02" db="EMBL/GenBank/DDBJ databases">
        <title>Investigation of anaerobic lignin degradation for improved lignocellulosic biofuels.</title>
        <authorList>
            <person name="Deangelis K."/>
        </authorList>
    </citation>
    <scope>NUCLEOTIDE SEQUENCE [LARGE SCALE GENOMIC DNA]</scope>
    <source>
        <strain evidence="1 2">159R</strain>
    </source>
</reference>
<dbReference type="NCBIfam" id="NF038054">
    <property type="entry name" value="T3SS_SctI"/>
    <property type="match status" value="1"/>
</dbReference>
<sequence>MPINSITEVNRLRAVDINPAIGEVASINDIIKETMAKTTADIHVEKQDIARMMTADNLADPAVVGSIQKSMLEYSNTVAFIGTAARKIVGTAETLLRSS</sequence>
<name>A0A4R1NP65_9GAMM</name>
<dbReference type="EMBL" id="SJOI01000001">
    <property type="protein sequence ID" value="TCL06150.1"/>
    <property type="molecule type" value="Genomic_DNA"/>
</dbReference>